<sequence length="119" mass="13230">MPFRYLGVPLASKKLSVNQLMPLIEKITAKVTCLSSKRKFRSGIRLKVDPQGSTMKRKTNFVIMFPLREGAIGVEVNTNLQLYGIKPKLTRAGLLEWQKACGCRVAGADKPPRSGQRLS</sequence>
<reference evidence="1 2" key="1">
    <citation type="submission" date="2020-09" db="EMBL/GenBank/DDBJ databases">
        <title>De no assembly of potato wild relative species, Solanum commersonii.</title>
        <authorList>
            <person name="Cho K."/>
        </authorList>
    </citation>
    <scope>NUCLEOTIDE SEQUENCE [LARGE SCALE GENOMIC DNA]</scope>
    <source>
        <strain evidence="1">LZ3.2</strain>
        <tissue evidence="1">Leaf</tissue>
    </source>
</reference>
<accession>A0A9J5XSL2</accession>
<name>A0A9J5XSL2_SOLCO</name>
<dbReference type="EMBL" id="JACXVP010000008">
    <property type="protein sequence ID" value="KAG5591177.1"/>
    <property type="molecule type" value="Genomic_DNA"/>
</dbReference>
<dbReference type="AlphaFoldDB" id="A0A9J5XSL2"/>
<gene>
    <name evidence="1" type="ORF">H5410_041691</name>
</gene>
<keyword evidence="2" id="KW-1185">Reference proteome</keyword>
<evidence type="ECO:0000313" key="1">
    <source>
        <dbReference type="EMBL" id="KAG5591177.1"/>
    </source>
</evidence>
<organism evidence="1 2">
    <name type="scientific">Solanum commersonii</name>
    <name type="common">Commerson's wild potato</name>
    <name type="synonym">Commerson's nightshade</name>
    <dbReference type="NCBI Taxonomy" id="4109"/>
    <lineage>
        <taxon>Eukaryota</taxon>
        <taxon>Viridiplantae</taxon>
        <taxon>Streptophyta</taxon>
        <taxon>Embryophyta</taxon>
        <taxon>Tracheophyta</taxon>
        <taxon>Spermatophyta</taxon>
        <taxon>Magnoliopsida</taxon>
        <taxon>eudicotyledons</taxon>
        <taxon>Gunneridae</taxon>
        <taxon>Pentapetalae</taxon>
        <taxon>asterids</taxon>
        <taxon>lamiids</taxon>
        <taxon>Solanales</taxon>
        <taxon>Solanaceae</taxon>
        <taxon>Solanoideae</taxon>
        <taxon>Solaneae</taxon>
        <taxon>Solanum</taxon>
    </lineage>
</organism>
<protein>
    <submittedName>
        <fullName evidence="1">Uncharacterized protein</fullName>
    </submittedName>
</protein>
<comment type="caution">
    <text evidence="1">The sequence shown here is derived from an EMBL/GenBank/DDBJ whole genome shotgun (WGS) entry which is preliminary data.</text>
</comment>
<evidence type="ECO:0000313" key="2">
    <source>
        <dbReference type="Proteomes" id="UP000824120"/>
    </source>
</evidence>
<proteinExistence type="predicted"/>
<dbReference type="Proteomes" id="UP000824120">
    <property type="component" value="Chromosome 8"/>
</dbReference>